<organism evidence="1 2">
    <name type="scientific">Nocardiopsis tropica</name>
    <dbReference type="NCBI Taxonomy" id="109330"/>
    <lineage>
        <taxon>Bacteria</taxon>
        <taxon>Bacillati</taxon>
        <taxon>Actinomycetota</taxon>
        <taxon>Actinomycetes</taxon>
        <taxon>Streptosporangiales</taxon>
        <taxon>Nocardiopsidaceae</taxon>
        <taxon>Nocardiopsis</taxon>
    </lineage>
</organism>
<protein>
    <submittedName>
        <fullName evidence="1">Uncharacterized protein</fullName>
    </submittedName>
</protein>
<evidence type="ECO:0000313" key="2">
    <source>
        <dbReference type="Proteomes" id="UP001348641"/>
    </source>
</evidence>
<dbReference type="Proteomes" id="UP001348641">
    <property type="component" value="Unassembled WGS sequence"/>
</dbReference>
<evidence type="ECO:0000313" key="1">
    <source>
        <dbReference type="EMBL" id="MEE2054753.1"/>
    </source>
</evidence>
<comment type="caution">
    <text evidence="1">The sequence shown here is derived from an EMBL/GenBank/DDBJ whole genome shotgun (WGS) entry which is preliminary data.</text>
</comment>
<name>A0ABU7KZP8_9ACTN</name>
<gene>
    <name evidence="1" type="ORF">Q8A49_30080</name>
</gene>
<proteinExistence type="predicted"/>
<sequence>MLRANLEALGINVDLDDGDLIASAVLITKIVKEDGSVVVGICDSDGMSWVEQLGLLAAAQQIIHSVGRFEEDE</sequence>
<dbReference type="EMBL" id="JAUUCC010000128">
    <property type="protein sequence ID" value="MEE2054753.1"/>
    <property type="molecule type" value="Genomic_DNA"/>
</dbReference>
<dbReference type="RefSeq" id="WP_330161572.1">
    <property type="nucleotide sequence ID" value="NZ_BAAAJA010000080.1"/>
</dbReference>
<accession>A0ABU7KZP8</accession>
<reference evidence="1 2" key="1">
    <citation type="submission" date="2023-07" db="EMBL/GenBank/DDBJ databases">
        <authorList>
            <person name="Girao M."/>
            <person name="Carvalho M.F."/>
        </authorList>
    </citation>
    <scope>NUCLEOTIDE SEQUENCE [LARGE SCALE GENOMIC DNA]</scope>
    <source>
        <strain evidence="1 2">66/93</strain>
    </source>
</reference>